<feature type="region of interest" description="Disordered" evidence="1">
    <location>
        <begin position="27"/>
        <end position="58"/>
    </location>
</feature>
<proteinExistence type="predicted"/>
<dbReference type="AlphaFoldDB" id="A0A163JEA8"/>
<evidence type="ECO:0000313" key="2">
    <source>
        <dbReference type="EMBL" id="SAL98732.1"/>
    </source>
</evidence>
<dbReference type="OrthoDB" id="2288255at2759"/>
<name>A0A163JEA8_ABSGL</name>
<protein>
    <submittedName>
        <fullName evidence="2">Uncharacterized protein</fullName>
    </submittedName>
</protein>
<gene>
    <name evidence="2" type="primary">ABSGL_04289.1 scaffold 5312</name>
</gene>
<dbReference type="EMBL" id="LT552318">
    <property type="protein sequence ID" value="SAL98732.1"/>
    <property type="molecule type" value="Genomic_DNA"/>
</dbReference>
<feature type="compositionally biased region" description="Basic and acidic residues" evidence="1">
    <location>
        <begin position="84"/>
        <end position="95"/>
    </location>
</feature>
<accession>A0A163JEA8</accession>
<evidence type="ECO:0000256" key="1">
    <source>
        <dbReference type="SAM" id="MobiDB-lite"/>
    </source>
</evidence>
<organism evidence="2">
    <name type="scientific">Absidia glauca</name>
    <name type="common">Pin mould</name>
    <dbReference type="NCBI Taxonomy" id="4829"/>
    <lineage>
        <taxon>Eukaryota</taxon>
        <taxon>Fungi</taxon>
        <taxon>Fungi incertae sedis</taxon>
        <taxon>Mucoromycota</taxon>
        <taxon>Mucoromycotina</taxon>
        <taxon>Mucoromycetes</taxon>
        <taxon>Mucorales</taxon>
        <taxon>Cunninghamellaceae</taxon>
        <taxon>Absidia</taxon>
    </lineage>
</organism>
<feature type="region of interest" description="Disordered" evidence="1">
    <location>
        <begin position="75"/>
        <end position="95"/>
    </location>
</feature>
<dbReference type="InParanoid" id="A0A163JEA8"/>
<dbReference type="Proteomes" id="UP000078561">
    <property type="component" value="Unassembled WGS sequence"/>
</dbReference>
<evidence type="ECO:0000313" key="3">
    <source>
        <dbReference type="Proteomes" id="UP000078561"/>
    </source>
</evidence>
<reference evidence="2" key="1">
    <citation type="submission" date="2016-04" db="EMBL/GenBank/DDBJ databases">
        <authorList>
            <person name="Evans L.H."/>
            <person name="Alamgir A."/>
            <person name="Owens N."/>
            <person name="Weber N.D."/>
            <person name="Virtaneva K."/>
            <person name="Barbian K."/>
            <person name="Babar A."/>
            <person name="Rosenke K."/>
        </authorList>
    </citation>
    <scope>NUCLEOTIDE SEQUENCE [LARGE SCALE GENOMIC DNA]</scope>
    <source>
        <strain evidence="2">CBS 101.48</strain>
    </source>
</reference>
<keyword evidence="3" id="KW-1185">Reference proteome</keyword>
<sequence>MSNNNNINNDNVDDTWEQDFSMEVEVPETKLERCLPEGPATKKERLEHARREMKEAEQQLDDFKESFLRKFPQETTFGGVPASAKEDRKWNLYAA</sequence>